<proteinExistence type="predicted"/>
<keyword evidence="2" id="KW-1185">Reference proteome</keyword>
<sequence length="88" mass="10542">MNPIFKRKLRQFMQRTTDEKFWDTMNFIHNQAYQLGRKHAREAIECHPKISKRMAEEVDAKADEIRETWDGLHEVSVDLTDISTLEKH</sequence>
<dbReference type="RefSeq" id="WP_345585024.1">
    <property type="nucleotide sequence ID" value="NZ_BAABJG010000002.1"/>
</dbReference>
<evidence type="ECO:0000313" key="2">
    <source>
        <dbReference type="Proteomes" id="UP001597180"/>
    </source>
</evidence>
<organism evidence="1 2">
    <name type="scientific">Paenibacillus vulneris</name>
    <dbReference type="NCBI Taxonomy" id="1133364"/>
    <lineage>
        <taxon>Bacteria</taxon>
        <taxon>Bacillati</taxon>
        <taxon>Bacillota</taxon>
        <taxon>Bacilli</taxon>
        <taxon>Bacillales</taxon>
        <taxon>Paenibacillaceae</taxon>
        <taxon>Paenibacillus</taxon>
    </lineage>
</organism>
<protein>
    <submittedName>
        <fullName evidence="1">Uncharacterized protein</fullName>
    </submittedName>
</protein>
<reference evidence="2" key="1">
    <citation type="journal article" date="2019" name="Int. J. Syst. Evol. Microbiol.">
        <title>The Global Catalogue of Microorganisms (GCM) 10K type strain sequencing project: providing services to taxonomists for standard genome sequencing and annotation.</title>
        <authorList>
            <consortium name="The Broad Institute Genomics Platform"/>
            <consortium name="The Broad Institute Genome Sequencing Center for Infectious Disease"/>
            <person name="Wu L."/>
            <person name="Ma J."/>
        </authorList>
    </citation>
    <scope>NUCLEOTIDE SEQUENCE [LARGE SCALE GENOMIC DNA]</scope>
    <source>
        <strain evidence="2">CCUG 53270</strain>
    </source>
</reference>
<accession>A0ABW3UXE8</accession>
<comment type="caution">
    <text evidence="1">The sequence shown here is derived from an EMBL/GenBank/DDBJ whole genome shotgun (WGS) entry which is preliminary data.</text>
</comment>
<dbReference type="Proteomes" id="UP001597180">
    <property type="component" value="Unassembled WGS sequence"/>
</dbReference>
<dbReference type="EMBL" id="JBHTLU010000065">
    <property type="protein sequence ID" value="MFD1225545.1"/>
    <property type="molecule type" value="Genomic_DNA"/>
</dbReference>
<name>A0ABW3UXE8_9BACL</name>
<evidence type="ECO:0000313" key="1">
    <source>
        <dbReference type="EMBL" id="MFD1225545.1"/>
    </source>
</evidence>
<gene>
    <name evidence="1" type="ORF">ACFQ4B_36255</name>
</gene>